<name>A0A4P6Q6D5_9ACTN</name>
<keyword evidence="4" id="KW-1185">Reference proteome</keyword>
<feature type="region of interest" description="Disordered" evidence="1">
    <location>
        <begin position="141"/>
        <end position="165"/>
    </location>
</feature>
<proteinExistence type="predicted"/>
<dbReference type="AlphaFoldDB" id="A0A4P6Q6D5"/>
<evidence type="ECO:0000313" key="3">
    <source>
        <dbReference type="EMBL" id="QBI56326.1"/>
    </source>
</evidence>
<evidence type="ECO:0000256" key="1">
    <source>
        <dbReference type="SAM" id="MobiDB-lite"/>
    </source>
</evidence>
<reference evidence="3 4" key="1">
    <citation type="submission" date="2019-02" db="EMBL/GenBank/DDBJ databases">
        <authorList>
            <person name="Khodamoradi S."/>
            <person name="Hahnke R.L."/>
            <person name="Kaempfer P."/>
            <person name="Schumann P."/>
            <person name="Rohde M."/>
            <person name="Steinert M."/>
            <person name="Luzhetskyy A."/>
            <person name="Wink J."/>
            <person name="Ruckert C."/>
        </authorList>
    </citation>
    <scope>NUCLEOTIDE SEQUENCE [LARGE SCALE GENOMIC DNA]</scope>
    <source>
        <strain evidence="3 4">M2</strain>
    </source>
</reference>
<keyword evidence="2" id="KW-1133">Transmembrane helix</keyword>
<accession>A0A4P6Q6D5</accession>
<dbReference type="KEGG" id="strr:EKD16_22865"/>
<protein>
    <submittedName>
        <fullName evidence="3">Uncharacterized protein</fullName>
    </submittedName>
</protein>
<evidence type="ECO:0000313" key="4">
    <source>
        <dbReference type="Proteomes" id="UP000292235"/>
    </source>
</evidence>
<evidence type="ECO:0000256" key="2">
    <source>
        <dbReference type="SAM" id="Phobius"/>
    </source>
</evidence>
<dbReference type="Proteomes" id="UP000292235">
    <property type="component" value="Chromosome"/>
</dbReference>
<sequence length="165" mass="18230">MEAVVDFLEAASSFLQTLQSLVQNNLIVISALVTPAVGILIDRLRRRKTRLEGQIDTEQHRFDAEDVRIRELKADNDRRQALGQLADNAVGKSLDNVAEHGKNLLMDNYNGLGALHEQRPHVLHATMGDKKDAAARRAELGRRGVNTGDPLPGSLHAATSRGRRR</sequence>
<organism evidence="3 4">
    <name type="scientific">Streptomonospora litoralis</name>
    <dbReference type="NCBI Taxonomy" id="2498135"/>
    <lineage>
        <taxon>Bacteria</taxon>
        <taxon>Bacillati</taxon>
        <taxon>Actinomycetota</taxon>
        <taxon>Actinomycetes</taxon>
        <taxon>Streptosporangiales</taxon>
        <taxon>Nocardiopsidaceae</taxon>
        <taxon>Streptomonospora</taxon>
    </lineage>
</organism>
<keyword evidence="2" id="KW-0472">Membrane</keyword>
<gene>
    <name evidence="3" type="ORF">EKD16_22865</name>
</gene>
<feature type="transmembrane region" description="Helical" evidence="2">
    <location>
        <begin position="22"/>
        <end position="41"/>
    </location>
</feature>
<dbReference type="RefSeq" id="WP_131101136.1">
    <property type="nucleotide sequence ID" value="NZ_CP036455.1"/>
</dbReference>
<dbReference type="EMBL" id="CP036455">
    <property type="protein sequence ID" value="QBI56326.1"/>
    <property type="molecule type" value="Genomic_DNA"/>
</dbReference>
<keyword evidence="2" id="KW-0812">Transmembrane</keyword>